<dbReference type="Pfam" id="PF00196">
    <property type="entry name" value="GerE"/>
    <property type="match status" value="1"/>
</dbReference>
<dbReference type="PROSITE" id="PS50043">
    <property type="entry name" value="HTH_LUXR_2"/>
    <property type="match status" value="1"/>
</dbReference>
<dbReference type="InterPro" id="IPR000792">
    <property type="entry name" value="Tscrpt_reg_LuxR_C"/>
</dbReference>
<keyword evidence="1" id="KW-0805">Transcription regulation</keyword>
<dbReference type="Proteomes" id="UP000244338">
    <property type="component" value="Unassembled WGS sequence"/>
</dbReference>
<evidence type="ECO:0000256" key="3">
    <source>
        <dbReference type="ARBA" id="ARBA00023163"/>
    </source>
</evidence>
<dbReference type="PANTHER" id="PTHR43214">
    <property type="entry name" value="TWO-COMPONENT RESPONSE REGULATOR"/>
    <property type="match status" value="1"/>
</dbReference>
<organism evidence="5 6">
    <name type="scientific">Candidatus Carbonibacillus altaicus</name>
    <dbReference type="NCBI Taxonomy" id="2163959"/>
    <lineage>
        <taxon>Bacteria</taxon>
        <taxon>Bacillati</taxon>
        <taxon>Bacillota</taxon>
        <taxon>Bacilli</taxon>
        <taxon>Bacillales</taxon>
        <taxon>Candidatus Carbonibacillus</taxon>
    </lineage>
</organism>
<dbReference type="AlphaFoldDB" id="A0A2R6XX91"/>
<comment type="caution">
    <text evidence="5">The sequence shown here is derived from an EMBL/GenBank/DDBJ whole genome shotgun (WGS) entry which is preliminary data.</text>
</comment>
<dbReference type="SMART" id="SM00421">
    <property type="entry name" value="HTH_LUXR"/>
    <property type="match status" value="1"/>
</dbReference>
<reference evidence="6" key="1">
    <citation type="journal article" date="2018" name="Sci. Rep.">
        <title>Lignite coal burning seam in the remote Altai Mountains harbors a hydrogen-driven thermophilic microbial community.</title>
        <authorList>
            <person name="Kadnikov V.V."/>
            <person name="Mardanov A.V."/>
            <person name="Ivasenko D.A."/>
            <person name="Antsiferov D.V."/>
            <person name="Beletsky A.V."/>
            <person name="Karnachuk O.V."/>
            <person name="Ravin N.V."/>
        </authorList>
    </citation>
    <scope>NUCLEOTIDE SEQUENCE [LARGE SCALE GENOMIC DNA]</scope>
</reference>
<keyword evidence="2" id="KW-0238">DNA-binding</keyword>
<feature type="domain" description="HTH luxR-type" evidence="4">
    <location>
        <begin position="261"/>
        <end position="326"/>
    </location>
</feature>
<dbReference type="InterPro" id="IPR039420">
    <property type="entry name" value="WalR-like"/>
</dbReference>
<proteinExistence type="predicted"/>
<evidence type="ECO:0000256" key="1">
    <source>
        <dbReference type="ARBA" id="ARBA00023015"/>
    </source>
</evidence>
<keyword evidence="3" id="KW-0804">Transcription</keyword>
<name>A0A2R6XX91_9BACL</name>
<evidence type="ECO:0000256" key="2">
    <source>
        <dbReference type="ARBA" id="ARBA00023125"/>
    </source>
</evidence>
<dbReference type="InterPro" id="IPR036388">
    <property type="entry name" value="WH-like_DNA-bd_sf"/>
</dbReference>
<evidence type="ECO:0000313" key="6">
    <source>
        <dbReference type="Proteomes" id="UP000244338"/>
    </source>
</evidence>
<dbReference type="GO" id="GO:0006355">
    <property type="term" value="P:regulation of DNA-templated transcription"/>
    <property type="evidence" value="ECO:0007669"/>
    <property type="project" value="InterPro"/>
</dbReference>
<dbReference type="InterPro" id="IPR016032">
    <property type="entry name" value="Sig_transdc_resp-reg_C-effctor"/>
</dbReference>
<dbReference type="SUPFAM" id="SSF46894">
    <property type="entry name" value="C-terminal effector domain of the bipartite response regulators"/>
    <property type="match status" value="1"/>
</dbReference>
<dbReference type="PRINTS" id="PR00038">
    <property type="entry name" value="HTHLUXR"/>
</dbReference>
<dbReference type="Gene3D" id="1.10.10.10">
    <property type="entry name" value="Winged helix-like DNA-binding domain superfamily/Winged helix DNA-binding domain"/>
    <property type="match status" value="1"/>
</dbReference>
<protein>
    <recommendedName>
        <fullName evidence="4">HTH luxR-type domain-containing protein</fullName>
    </recommendedName>
</protein>
<evidence type="ECO:0000259" key="4">
    <source>
        <dbReference type="PROSITE" id="PS50043"/>
    </source>
</evidence>
<dbReference type="GO" id="GO:0003677">
    <property type="term" value="F:DNA binding"/>
    <property type="evidence" value="ECO:0007669"/>
    <property type="project" value="UniProtKB-KW"/>
</dbReference>
<gene>
    <name evidence="5" type="ORF">BSOLF_0862</name>
</gene>
<sequence length="338" mass="38558">MDRQNSGETPTFLATREEIAQIHDGLLRQHVHPSCGQKHGRSTKPPATVSDHLLMFISRLRSCYLRYAETGMFLPDFQLVITDSDLRVIEVVRMSGKSHDEKQYKHAVSHRGFLKKKRGSATVNYTVTFEHPDIQPGDTLDEDTYGVSAFVLAQAFLTMRLLSGPFHTCSQFQTSWTVAVPFGCHREQSLLGVAGRIFSERRDPYGYGGWLFEVVKRIERECENEERLVDTKAHHNVLRNAHGESTSSWHMVRPMLAVRLPYAIIEQLTERERDVLALWVAGMNSVEIAETLHVSSSTIRMYFTRITDKLGVESGVQSIRAFLETEIARENQHEKENV</sequence>
<dbReference type="CDD" id="cd06170">
    <property type="entry name" value="LuxR_C_like"/>
    <property type="match status" value="1"/>
</dbReference>
<dbReference type="EMBL" id="PEBX01000225">
    <property type="protein sequence ID" value="PTQ55039.1"/>
    <property type="molecule type" value="Genomic_DNA"/>
</dbReference>
<dbReference type="PROSITE" id="PS00622">
    <property type="entry name" value="HTH_LUXR_1"/>
    <property type="match status" value="1"/>
</dbReference>
<accession>A0A2R6XX91</accession>
<evidence type="ECO:0000313" key="5">
    <source>
        <dbReference type="EMBL" id="PTQ55039.1"/>
    </source>
</evidence>